<dbReference type="EMBL" id="JARTLI010000008">
    <property type="protein sequence ID" value="MED5051665.1"/>
    <property type="molecule type" value="Genomic_DNA"/>
</dbReference>
<accession>A0ABD5ITM8</accession>
<keyword evidence="1" id="KW-0812">Transmembrane</keyword>
<evidence type="ECO:0000313" key="3">
    <source>
        <dbReference type="Proteomes" id="UP001339962"/>
    </source>
</evidence>
<gene>
    <name evidence="2" type="ORF">P9850_07285</name>
</gene>
<evidence type="ECO:0000313" key="2">
    <source>
        <dbReference type="EMBL" id="MED5051665.1"/>
    </source>
</evidence>
<organism evidence="2 3">
    <name type="scientific">Anoxybacteroides rupiense</name>
    <dbReference type="NCBI Taxonomy" id="311460"/>
    <lineage>
        <taxon>Bacteria</taxon>
        <taxon>Bacillati</taxon>
        <taxon>Bacillota</taxon>
        <taxon>Bacilli</taxon>
        <taxon>Bacillales</taxon>
        <taxon>Anoxybacillaceae</taxon>
        <taxon>Anoxybacteroides</taxon>
    </lineage>
</organism>
<dbReference type="Proteomes" id="UP001339962">
    <property type="component" value="Unassembled WGS sequence"/>
</dbReference>
<name>A0ABD5ITM8_9BACL</name>
<comment type="caution">
    <text evidence="2">The sequence shown here is derived from an EMBL/GenBank/DDBJ whole genome shotgun (WGS) entry which is preliminary data.</text>
</comment>
<sequence length="92" mass="10496">MLVQPSRWAFWLANFAAGYSNYGPVSFLQANSMEMGILQALGTLPFFLFNLFFAFGWTERDDSRSRGVGLFRLYLPAHFYRASAALCISLRK</sequence>
<keyword evidence="1" id="KW-0472">Membrane</keyword>
<proteinExistence type="predicted"/>
<keyword evidence="1" id="KW-1133">Transmembrane helix</keyword>
<dbReference type="AlphaFoldDB" id="A0ABD5ITM8"/>
<evidence type="ECO:0000256" key="1">
    <source>
        <dbReference type="SAM" id="Phobius"/>
    </source>
</evidence>
<feature type="transmembrane region" description="Helical" evidence="1">
    <location>
        <begin position="37"/>
        <end position="57"/>
    </location>
</feature>
<dbReference type="RefSeq" id="WP_066147515.1">
    <property type="nucleotide sequence ID" value="NZ_JACIDF010000001.1"/>
</dbReference>
<reference evidence="2 3" key="1">
    <citation type="submission" date="2023-03" db="EMBL/GenBank/DDBJ databases">
        <title>Bacillus Genome Sequencing.</title>
        <authorList>
            <person name="Dunlap C."/>
        </authorList>
    </citation>
    <scope>NUCLEOTIDE SEQUENCE [LARGE SCALE GENOMIC DNA]</scope>
    <source>
        <strain evidence="2 3">NRS-38</strain>
    </source>
</reference>
<protein>
    <submittedName>
        <fullName evidence="2">Uncharacterized protein</fullName>
    </submittedName>
</protein>